<evidence type="ECO:0000313" key="3">
    <source>
        <dbReference type="Proteomes" id="UP000320772"/>
    </source>
</evidence>
<proteinExistence type="predicted"/>
<sequence length="65" mass="6922">MAHPESDPGSAGSDLERLMLKAREAQAANPIEDEPVKSPSLLVLGVVAIVLVLTSLAIHFFWPVS</sequence>
<keyword evidence="1" id="KW-1133">Transmembrane helix</keyword>
<dbReference type="EMBL" id="BJLY01000006">
    <property type="protein sequence ID" value="GEB05020.1"/>
    <property type="molecule type" value="Genomic_DNA"/>
</dbReference>
<comment type="caution">
    <text evidence="2">The sequence shown here is derived from an EMBL/GenBank/DDBJ whole genome shotgun (WGS) entry which is preliminary data.</text>
</comment>
<accession>A0A4Y3M6Z2</accession>
<organism evidence="2 3">
    <name type="scientific">Gluconobacter roseus NBRC 3990</name>
    <dbReference type="NCBI Taxonomy" id="1307950"/>
    <lineage>
        <taxon>Bacteria</taxon>
        <taxon>Pseudomonadati</taxon>
        <taxon>Pseudomonadota</taxon>
        <taxon>Alphaproteobacteria</taxon>
        <taxon>Acetobacterales</taxon>
        <taxon>Acetobacteraceae</taxon>
        <taxon>Gluconobacter</taxon>
    </lineage>
</organism>
<dbReference type="AlphaFoldDB" id="A0A4Y3M6Z2"/>
<name>A0A4Y3M6Z2_9PROT</name>
<dbReference type="Proteomes" id="UP000320772">
    <property type="component" value="Unassembled WGS sequence"/>
</dbReference>
<reference evidence="2 3" key="1">
    <citation type="submission" date="2019-06" db="EMBL/GenBank/DDBJ databases">
        <title>Whole genome shotgun sequence of Gluconobacter roseus NBRC 3990.</title>
        <authorList>
            <person name="Hosoyama A."/>
            <person name="Uohara A."/>
            <person name="Ohji S."/>
            <person name="Ichikawa N."/>
        </authorList>
    </citation>
    <scope>NUCLEOTIDE SEQUENCE [LARGE SCALE GENOMIC DNA]</scope>
    <source>
        <strain evidence="2 3">NBRC 3990</strain>
    </source>
</reference>
<dbReference type="RefSeq" id="WP_062507108.1">
    <property type="nucleotide sequence ID" value="NZ_BAQZ01000020.1"/>
</dbReference>
<evidence type="ECO:0000256" key="1">
    <source>
        <dbReference type="SAM" id="Phobius"/>
    </source>
</evidence>
<keyword evidence="1" id="KW-0812">Transmembrane</keyword>
<evidence type="ECO:0000313" key="2">
    <source>
        <dbReference type="EMBL" id="GEB05020.1"/>
    </source>
</evidence>
<gene>
    <name evidence="2" type="ORF">GRO01_25960</name>
</gene>
<keyword evidence="3" id="KW-1185">Reference proteome</keyword>
<keyword evidence="1" id="KW-0472">Membrane</keyword>
<protein>
    <submittedName>
        <fullName evidence="2">Uncharacterized protein</fullName>
    </submittedName>
</protein>
<feature type="transmembrane region" description="Helical" evidence="1">
    <location>
        <begin position="41"/>
        <end position="62"/>
    </location>
</feature>